<dbReference type="EMBL" id="GDHF01022080">
    <property type="protein sequence ID" value="JAI30234.1"/>
    <property type="molecule type" value="Transcribed_RNA"/>
</dbReference>
<proteinExistence type="predicted"/>
<accession>A0A0K8UU82</accession>
<reference evidence="1" key="1">
    <citation type="submission" date="2015-06" db="EMBL/GenBank/DDBJ databases">
        <authorList>
            <person name="Hoefler B.C."/>
            <person name="Straight P.D."/>
        </authorList>
    </citation>
    <scope>NUCLEOTIDE SEQUENCE</scope>
</reference>
<organism evidence="1">
    <name type="scientific">Bactrocera latifrons</name>
    <name type="common">Malaysian fruit fly</name>
    <name type="synonym">Chaetodacus latifrons</name>
    <dbReference type="NCBI Taxonomy" id="174628"/>
    <lineage>
        <taxon>Eukaryota</taxon>
        <taxon>Metazoa</taxon>
        <taxon>Ecdysozoa</taxon>
        <taxon>Arthropoda</taxon>
        <taxon>Hexapoda</taxon>
        <taxon>Insecta</taxon>
        <taxon>Pterygota</taxon>
        <taxon>Neoptera</taxon>
        <taxon>Endopterygota</taxon>
        <taxon>Diptera</taxon>
        <taxon>Brachycera</taxon>
        <taxon>Muscomorpha</taxon>
        <taxon>Tephritoidea</taxon>
        <taxon>Tephritidae</taxon>
        <taxon>Bactrocera</taxon>
        <taxon>Bactrocera</taxon>
    </lineage>
</organism>
<protein>
    <submittedName>
        <fullName evidence="1">Uncharacterized protein</fullName>
    </submittedName>
</protein>
<name>A0A0K8UU82_BACLA</name>
<evidence type="ECO:0000313" key="1">
    <source>
        <dbReference type="EMBL" id="JAI30234.1"/>
    </source>
</evidence>
<sequence>MFAQPSLPTELCQKVFYVNYPAASGRSADFVAERFIGGRFSTSSRAALEFFLKLSLCTARRVSEHLPLASTSTCGVANASWPRLERKQSIELHADWILSH</sequence>
<gene>
    <name evidence="1" type="ORF">c0_g1_i1</name>
</gene>
<dbReference type="AlphaFoldDB" id="A0A0K8UU82"/>